<keyword evidence="3" id="KW-1185">Reference proteome</keyword>
<evidence type="ECO:0000256" key="1">
    <source>
        <dbReference type="SAM" id="SignalP"/>
    </source>
</evidence>
<gene>
    <name evidence="2" type="ORF">R0135_08440</name>
</gene>
<sequence length="126" mass="14055">MLNTQKINARVLKNSLLITATALGLSVLPLQASAEITQDCILEGTVDMRKAEELGQPVYVNFRNARRGTEAGCSLNRRSKSRRVQFISSPDTSNVKDAAHGSKVRYRYIERDNQSGNWELLEAQGF</sequence>
<protein>
    <submittedName>
        <fullName evidence="2">Uncharacterized protein</fullName>
    </submittedName>
</protein>
<accession>A0ABZ0I6P1</accession>
<feature type="chain" id="PRO_5046016615" evidence="1">
    <location>
        <begin position="35"/>
        <end position="126"/>
    </location>
</feature>
<evidence type="ECO:0000313" key="3">
    <source>
        <dbReference type="Proteomes" id="UP001626537"/>
    </source>
</evidence>
<reference evidence="2 3" key="1">
    <citation type="submission" date="2023-10" db="EMBL/GenBank/DDBJ databases">
        <title>Two novel species belonging to the OM43/NOR5 clade.</title>
        <authorList>
            <person name="Park M."/>
        </authorList>
    </citation>
    <scope>NUCLEOTIDE SEQUENCE [LARGE SCALE GENOMIC DNA]</scope>
    <source>
        <strain evidence="2 3">IMCC43200</strain>
    </source>
</reference>
<organism evidence="2 3">
    <name type="scientific">Congregibacter variabilis</name>
    <dbReference type="NCBI Taxonomy" id="3081200"/>
    <lineage>
        <taxon>Bacteria</taxon>
        <taxon>Pseudomonadati</taxon>
        <taxon>Pseudomonadota</taxon>
        <taxon>Gammaproteobacteria</taxon>
        <taxon>Cellvibrionales</taxon>
        <taxon>Halieaceae</taxon>
        <taxon>Congregibacter</taxon>
    </lineage>
</organism>
<keyword evidence="1" id="KW-0732">Signal</keyword>
<dbReference type="EMBL" id="CP136864">
    <property type="protein sequence ID" value="WOJ95188.1"/>
    <property type="molecule type" value="Genomic_DNA"/>
</dbReference>
<evidence type="ECO:0000313" key="2">
    <source>
        <dbReference type="EMBL" id="WOJ95188.1"/>
    </source>
</evidence>
<dbReference type="RefSeq" id="WP_407349823.1">
    <property type="nucleotide sequence ID" value="NZ_CP136864.1"/>
</dbReference>
<name>A0ABZ0I6P1_9GAMM</name>
<dbReference type="Proteomes" id="UP001626537">
    <property type="component" value="Chromosome"/>
</dbReference>
<feature type="signal peptide" evidence="1">
    <location>
        <begin position="1"/>
        <end position="34"/>
    </location>
</feature>
<proteinExistence type="predicted"/>